<gene>
    <name evidence="2" type="ORF">ERS137941_03235</name>
</gene>
<keyword evidence="1" id="KW-0812">Transmembrane</keyword>
<feature type="transmembrane region" description="Helical" evidence="1">
    <location>
        <begin position="7"/>
        <end position="25"/>
    </location>
</feature>
<name>A0A0T7P7W7_YEREN</name>
<feature type="transmembrane region" description="Helical" evidence="1">
    <location>
        <begin position="31"/>
        <end position="48"/>
    </location>
</feature>
<protein>
    <submittedName>
        <fullName evidence="2">Uncharacterized protein</fullName>
    </submittedName>
</protein>
<reference evidence="2 3" key="1">
    <citation type="submission" date="2015-03" db="EMBL/GenBank/DDBJ databases">
        <authorList>
            <person name="Murphy D."/>
        </authorList>
    </citation>
    <scope>NUCLEOTIDE SEQUENCE [LARGE SCALE GENOMIC DNA]</scope>
    <source>
        <strain evidence="2 3">IP26249</strain>
    </source>
</reference>
<sequence length="62" mass="6443">MIQFLSILSLIVGLIGAVLLSYGAWLTFPALGFSVAGGLCLAWSYLVSRSVAQKPNNNDGGA</sequence>
<evidence type="ECO:0000313" key="3">
    <source>
        <dbReference type="Proteomes" id="UP000048841"/>
    </source>
</evidence>
<keyword evidence="1" id="KW-1133">Transmembrane helix</keyword>
<dbReference type="AlphaFoldDB" id="A0A0T7P7W7"/>
<dbReference type="Proteomes" id="UP000048841">
    <property type="component" value="Unassembled WGS sequence"/>
</dbReference>
<evidence type="ECO:0000313" key="2">
    <source>
        <dbReference type="EMBL" id="CFQ70021.1"/>
    </source>
</evidence>
<accession>A0A0T7P7W7</accession>
<proteinExistence type="predicted"/>
<dbReference type="EMBL" id="CGBR01000027">
    <property type="protein sequence ID" value="CFQ70021.1"/>
    <property type="molecule type" value="Genomic_DNA"/>
</dbReference>
<organism evidence="2 3">
    <name type="scientific">Yersinia enterocolitica</name>
    <dbReference type="NCBI Taxonomy" id="630"/>
    <lineage>
        <taxon>Bacteria</taxon>
        <taxon>Pseudomonadati</taxon>
        <taxon>Pseudomonadota</taxon>
        <taxon>Gammaproteobacteria</taxon>
        <taxon>Enterobacterales</taxon>
        <taxon>Yersiniaceae</taxon>
        <taxon>Yersinia</taxon>
    </lineage>
</organism>
<evidence type="ECO:0000256" key="1">
    <source>
        <dbReference type="SAM" id="Phobius"/>
    </source>
</evidence>
<keyword evidence="1" id="KW-0472">Membrane</keyword>